<sequence length="163" mass="18792">MRLYKLTEQYSQVLDMLNDTEADIQCIKDTLEGLQGDIEDKAINIAKMIKSLDADIAAIKAEEERLYERRKAYENRKNSIKEYLEQQLFIVGVDNIKSATMTVYMKNNAESVKLTESNLQSYPDKYKRYKFDGINKTLLLEDLRAGNIIPGAEITRTKSVVIR</sequence>
<protein>
    <recommendedName>
        <fullName evidence="4">Host-nuclease inhibitor protein</fullName>
    </recommendedName>
</protein>
<evidence type="ECO:0000313" key="2">
    <source>
        <dbReference type="EMBL" id="QJA54659.1"/>
    </source>
</evidence>
<accession>A0A6H2A4N9</accession>
<proteinExistence type="predicted"/>
<dbReference type="Pfam" id="PF05565">
    <property type="entry name" value="Sipho_Gp157"/>
    <property type="match status" value="1"/>
</dbReference>
<dbReference type="AlphaFoldDB" id="A0A6H2A4N9"/>
<keyword evidence="1" id="KW-0175">Coiled coil</keyword>
<feature type="coiled-coil region" evidence="1">
    <location>
        <begin position="17"/>
        <end position="76"/>
    </location>
</feature>
<evidence type="ECO:0008006" key="4">
    <source>
        <dbReference type="Google" id="ProtNLM"/>
    </source>
</evidence>
<dbReference type="InterPro" id="IPR008840">
    <property type="entry name" value="Sipho_Gp157"/>
</dbReference>
<evidence type="ECO:0000313" key="3">
    <source>
        <dbReference type="EMBL" id="QJH98205.1"/>
    </source>
</evidence>
<name>A0A6H2A4N9_9ZZZZ</name>
<gene>
    <name evidence="2" type="ORF">TM448A05439_0008</name>
    <name evidence="3" type="ORF">TM448B01247_0024</name>
</gene>
<dbReference type="EMBL" id="MT144721">
    <property type="protein sequence ID" value="QJH98205.1"/>
    <property type="molecule type" value="Genomic_DNA"/>
</dbReference>
<reference evidence="2" key="1">
    <citation type="submission" date="2020-03" db="EMBL/GenBank/DDBJ databases">
        <title>The deep terrestrial virosphere.</title>
        <authorList>
            <person name="Holmfeldt K."/>
            <person name="Nilsson E."/>
            <person name="Simone D."/>
            <person name="Lopez-Fernandez M."/>
            <person name="Wu X."/>
            <person name="de Brujin I."/>
            <person name="Lundin D."/>
            <person name="Andersson A."/>
            <person name="Bertilsson S."/>
            <person name="Dopson M."/>
        </authorList>
    </citation>
    <scope>NUCLEOTIDE SEQUENCE</scope>
    <source>
        <strain evidence="2">TM448A05439</strain>
        <strain evidence="3">TM448B01247</strain>
    </source>
</reference>
<evidence type="ECO:0000256" key="1">
    <source>
        <dbReference type="SAM" id="Coils"/>
    </source>
</evidence>
<dbReference type="EMBL" id="MT144526">
    <property type="protein sequence ID" value="QJA54659.1"/>
    <property type="molecule type" value="Genomic_DNA"/>
</dbReference>
<organism evidence="2">
    <name type="scientific">viral metagenome</name>
    <dbReference type="NCBI Taxonomy" id="1070528"/>
    <lineage>
        <taxon>unclassified sequences</taxon>
        <taxon>metagenomes</taxon>
        <taxon>organismal metagenomes</taxon>
    </lineage>
</organism>